<dbReference type="PANTHER" id="PTHR43685:SF2">
    <property type="entry name" value="GLYCOSYLTRANSFERASE 2-LIKE DOMAIN-CONTAINING PROTEIN"/>
    <property type="match status" value="1"/>
</dbReference>
<dbReference type="Pfam" id="PF00535">
    <property type="entry name" value="Glycos_transf_2"/>
    <property type="match status" value="1"/>
</dbReference>
<dbReference type="CDD" id="cd00761">
    <property type="entry name" value="Glyco_tranf_GTA_type"/>
    <property type="match status" value="1"/>
</dbReference>
<protein>
    <submittedName>
        <fullName evidence="2">Glycosyltransferase family 2 protein</fullName>
    </submittedName>
</protein>
<evidence type="ECO:0000313" key="2">
    <source>
        <dbReference type="EMBL" id="MBN9669868.1"/>
    </source>
</evidence>
<dbReference type="EMBL" id="JAEKJZ010000001">
    <property type="protein sequence ID" value="MBN9669868.1"/>
    <property type="molecule type" value="Genomic_DNA"/>
</dbReference>
<dbReference type="RefSeq" id="WP_207139401.1">
    <property type="nucleotide sequence ID" value="NZ_JAEKJZ010000001.1"/>
</dbReference>
<proteinExistence type="predicted"/>
<evidence type="ECO:0000313" key="3">
    <source>
        <dbReference type="Proteomes" id="UP000664096"/>
    </source>
</evidence>
<dbReference type="AlphaFoldDB" id="A0A939J114"/>
<organism evidence="2 3">
    <name type="scientific">Roseibium aggregatum</name>
    <dbReference type="NCBI Taxonomy" id="187304"/>
    <lineage>
        <taxon>Bacteria</taxon>
        <taxon>Pseudomonadati</taxon>
        <taxon>Pseudomonadota</taxon>
        <taxon>Alphaproteobacteria</taxon>
        <taxon>Hyphomicrobiales</taxon>
        <taxon>Stappiaceae</taxon>
        <taxon>Roseibium</taxon>
    </lineage>
</organism>
<gene>
    <name evidence="2" type="ORF">JF539_05920</name>
</gene>
<dbReference type="InterPro" id="IPR050834">
    <property type="entry name" value="Glycosyltransf_2"/>
</dbReference>
<dbReference type="Gene3D" id="3.90.550.10">
    <property type="entry name" value="Spore Coat Polysaccharide Biosynthesis Protein SpsA, Chain A"/>
    <property type="match status" value="1"/>
</dbReference>
<dbReference type="Proteomes" id="UP000664096">
    <property type="component" value="Unassembled WGS sequence"/>
</dbReference>
<dbReference type="InterPro" id="IPR001173">
    <property type="entry name" value="Glyco_trans_2-like"/>
</dbReference>
<feature type="domain" description="Glycosyltransferase 2-like" evidence="1">
    <location>
        <begin position="5"/>
        <end position="161"/>
    </location>
</feature>
<dbReference type="PANTHER" id="PTHR43685">
    <property type="entry name" value="GLYCOSYLTRANSFERASE"/>
    <property type="match status" value="1"/>
</dbReference>
<name>A0A939J114_9HYPH</name>
<comment type="caution">
    <text evidence="2">The sequence shown here is derived from an EMBL/GenBank/DDBJ whole genome shotgun (WGS) entry which is preliminary data.</text>
</comment>
<dbReference type="SUPFAM" id="SSF53448">
    <property type="entry name" value="Nucleotide-diphospho-sugar transferases"/>
    <property type="match status" value="1"/>
</dbReference>
<evidence type="ECO:0000259" key="1">
    <source>
        <dbReference type="Pfam" id="PF00535"/>
    </source>
</evidence>
<accession>A0A939J114</accession>
<reference evidence="2" key="1">
    <citation type="submission" date="2020-12" db="EMBL/GenBank/DDBJ databases">
        <title>Oil enriched cultivation method for isolating marine PHA-producing bacteria.</title>
        <authorList>
            <person name="Zheng W."/>
            <person name="Yu S."/>
            <person name="Huang Y."/>
        </authorList>
    </citation>
    <scope>NUCLEOTIDE SEQUENCE</scope>
    <source>
        <strain evidence="2">SY-2-12</strain>
    </source>
</reference>
<sequence>MSTCSVIIPTYNAQNFIAETLESVLNQVDVAPDIVVVDDGSSDETCKVVQETTSGTLIQQANSGDSAARNAGLKVVNTDFVLFLDHDDILEPDAIKHHLAAFQAHPDAVMVVGSNKKIDENGTRIGENILPEKSFTGRDVAMGFTPSFSQCMYRRSALQSIGGFQPEAGMGADHDLNLRLLGTAANGHCHGKVVMSYRQHQNQQTRSPAKLYNKHIAILREHLGPTGLMKDPEFLRQVERRWKTYYGQFIPSEVARMMLQRNLARMYFAFKTFLTMQPYASFGAIKYFSNYFRKKP</sequence>
<dbReference type="InterPro" id="IPR029044">
    <property type="entry name" value="Nucleotide-diphossugar_trans"/>
</dbReference>